<accession>A0A2D4JQL1</accession>
<organism evidence="1">
    <name type="scientific">Micrurus lemniscatus lemniscatus</name>
    <dbReference type="NCBI Taxonomy" id="129467"/>
    <lineage>
        <taxon>Eukaryota</taxon>
        <taxon>Metazoa</taxon>
        <taxon>Chordata</taxon>
        <taxon>Craniata</taxon>
        <taxon>Vertebrata</taxon>
        <taxon>Euteleostomi</taxon>
        <taxon>Lepidosauria</taxon>
        <taxon>Squamata</taxon>
        <taxon>Bifurcata</taxon>
        <taxon>Unidentata</taxon>
        <taxon>Episquamata</taxon>
        <taxon>Toxicofera</taxon>
        <taxon>Serpentes</taxon>
        <taxon>Colubroidea</taxon>
        <taxon>Elapidae</taxon>
        <taxon>Elapinae</taxon>
        <taxon>Micrurus</taxon>
    </lineage>
</organism>
<sequence>MSVNTASPQFTTVCLKIIQSYDGIKKKLHDSFSKLQPSLDQNLGTWQPALIYNGCRVLGSCGCKQNQLRDSLKIHDRSGHRSLSSYMTSWLTSASLSDQNSGPDGDYNTQGVPIIVIMSGGLSLSYKLILVSRQICMSGAHKEIMSILKRMWLKPSCAASHQAQG</sequence>
<protein>
    <submittedName>
        <fullName evidence="1">Uncharacterized protein</fullName>
    </submittedName>
</protein>
<evidence type="ECO:0000313" key="1">
    <source>
        <dbReference type="EMBL" id="LAA98683.1"/>
    </source>
</evidence>
<dbReference type="AlphaFoldDB" id="A0A2D4JQL1"/>
<reference evidence="1" key="1">
    <citation type="submission" date="2017-07" db="EMBL/GenBank/DDBJ databases">
        <authorList>
            <person name="Mikheyev A."/>
            <person name="Grau M."/>
        </authorList>
    </citation>
    <scope>NUCLEOTIDE SEQUENCE</scope>
    <source>
        <tissue evidence="1">Venom_gland</tissue>
    </source>
</reference>
<reference evidence="1" key="2">
    <citation type="submission" date="2017-11" db="EMBL/GenBank/DDBJ databases">
        <title>Coralsnake Venomics: Analyses of Venom Gland Transcriptomes and Proteomes of Six Brazilian Taxa.</title>
        <authorList>
            <person name="Aird S.D."/>
            <person name="Jorge da Silva N."/>
            <person name="Qiu L."/>
            <person name="Villar-Briones A."/>
            <person name="Aparecida-Saddi V."/>
            <person name="Campos-Telles M.P."/>
            <person name="Grau M."/>
            <person name="Mikheyev A.S."/>
        </authorList>
    </citation>
    <scope>NUCLEOTIDE SEQUENCE</scope>
    <source>
        <tissue evidence="1">Venom_gland</tissue>
    </source>
</reference>
<name>A0A2D4JQL1_MICLE</name>
<dbReference type="EMBL" id="IACK01238384">
    <property type="protein sequence ID" value="LAA98683.1"/>
    <property type="molecule type" value="Transcribed_RNA"/>
</dbReference>
<proteinExistence type="predicted"/>